<evidence type="ECO:0000313" key="2">
    <source>
        <dbReference type="EMBL" id="KAF6001188.1"/>
    </source>
</evidence>
<evidence type="ECO:0000313" key="3">
    <source>
        <dbReference type="Proteomes" id="UP000530660"/>
    </source>
</evidence>
<dbReference type="OrthoDB" id="2781at2759"/>
<keyword evidence="3" id="KW-1185">Reference proteome</keyword>
<feature type="domain" description="PD-(D/E)XK endonuclease-like" evidence="1">
    <location>
        <begin position="145"/>
        <end position="302"/>
    </location>
</feature>
<dbReference type="AlphaFoldDB" id="A0A7J7IDT4"/>
<protein>
    <recommendedName>
        <fullName evidence="1">PD-(D/E)XK endonuclease-like domain-containing protein</fullName>
    </recommendedName>
</protein>
<sequence length="311" mass="35609">MALSLWVVGPALPCRPARRGISTWPRPGYVLVEPTHRALDVAQTSSRFEIDRWRRRESYLCLSGGEQLHQLTRIRLYPSDLSYRWSGCRFCFWLKCKYGVAMRPPFPEVFNHIDTAMKETYHGKALRAVANVPDDWPDGTIDCSAAVEQVRSQEFQLAMHSWVRFTITGRLDALVRFTDETLGVIDFKVSRLEATKLHETYAMQLQAYAFALEHPALSADDVLDGPPGLGRPAVPRLALIAFRPERFEIQGRHHESHLRGHTELIPIKRDDEGFYRLLEEIAEIFESSEPPPPSESCTTCNFYAARYPFQS</sequence>
<organism evidence="2 3">
    <name type="scientific">Cyanidiococcus yangmingshanensis</name>
    <dbReference type="NCBI Taxonomy" id="2690220"/>
    <lineage>
        <taxon>Eukaryota</taxon>
        <taxon>Rhodophyta</taxon>
        <taxon>Bangiophyceae</taxon>
        <taxon>Cyanidiales</taxon>
        <taxon>Cyanidiaceae</taxon>
        <taxon>Cyanidiococcus</taxon>
    </lineage>
</organism>
<dbReference type="EMBL" id="VWRR01000015">
    <property type="protein sequence ID" value="KAF6001188.1"/>
    <property type="molecule type" value="Genomic_DNA"/>
</dbReference>
<dbReference type="Pfam" id="PF12705">
    <property type="entry name" value="PDDEXK_1"/>
    <property type="match status" value="1"/>
</dbReference>
<comment type="caution">
    <text evidence="2">The sequence shown here is derived from an EMBL/GenBank/DDBJ whole genome shotgun (WGS) entry which is preliminary data.</text>
</comment>
<dbReference type="Gene3D" id="3.90.320.10">
    <property type="match status" value="1"/>
</dbReference>
<dbReference type="InterPro" id="IPR038726">
    <property type="entry name" value="PDDEXK_AddAB-type"/>
</dbReference>
<gene>
    <name evidence="2" type="ORF">F1559_000701</name>
</gene>
<name>A0A7J7IDT4_9RHOD</name>
<accession>A0A7J7IDT4</accession>
<dbReference type="Proteomes" id="UP000530660">
    <property type="component" value="Unassembled WGS sequence"/>
</dbReference>
<dbReference type="InterPro" id="IPR011604">
    <property type="entry name" value="PDDEXK-like_dom_sf"/>
</dbReference>
<proteinExistence type="predicted"/>
<reference evidence="2 3" key="1">
    <citation type="journal article" date="2020" name="J. Phycol.">
        <title>Comparative genome analysis reveals Cyanidiococcus gen. nov., a new extremophilic red algal genus sister to Cyanidioschyzon (Cyanidioschyzonaceae, Rhodophyta).</title>
        <authorList>
            <person name="Liu S.-L."/>
            <person name="Chiang Y.-R."/>
            <person name="Yoon H.S."/>
            <person name="Fu H.-Y."/>
        </authorList>
    </citation>
    <scope>NUCLEOTIDE SEQUENCE [LARGE SCALE GENOMIC DNA]</scope>
    <source>
        <strain evidence="2 3">THAL066</strain>
    </source>
</reference>
<evidence type="ECO:0000259" key="1">
    <source>
        <dbReference type="Pfam" id="PF12705"/>
    </source>
</evidence>